<evidence type="ECO:0000256" key="7">
    <source>
        <dbReference type="ARBA" id="ARBA00022833"/>
    </source>
</evidence>
<dbReference type="AlphaFoldDB" id="A0AAX7SD01"/>
<dbReference type="Gene3D" id="3.30.160.60">
    <property type="entry name" value="Classic Zinc Finger"/>
    <property type="match status" value="1"/>
</dbReference>
<evidence type="ECO:0000256" key="9">
    <source>
        <dbReference type="ARBA" id="ARBA00023125"/>
    </source>
</evidence>
<dbReference type="Pfam" id="PF25580">
    <property type="entry name" value="TPR_Rlf"/>
    <property type="match status" value="1"/>
</dbReference>
<keyword evidence="10" id="KW-0804">Transcription</keyword>
<evidence type="ECO:0000256" key="3">
    <source>
        <dbReference type="ARBA" id="ARBA00022553"/>
    </source>
</evidence>
<dbReference type="PANTHER" id="PTHR15507:SF18">
    <property type="entry name" value="ZINC FINGER PROTEIN RLF"/>
    <property type="match status" value="1"/>
</dbReference>
<evidence type="ECO:0000256" key="12">
    <source>
        <dbReference type="PROSITE-ProRule" id="PRU00042"/>
    </source>
</evidence>
<dbReference type="GO" id="GO:0005634">
    <property type="term" value="C:nucleus"/>
    <property type="evidence" value="ECO:0007669"/>
    <property type="project" value="UniProtKB-SubCell"/>
</dbReference>
<protein>
    <recommendedName>
        <fullName evidence="13">C2H2-type domain-containing protein</fullName>
    </recommendedName>
</protein>
<organism evidence="14 15">
    <name type="scientific">Astatotilapia calliptera</name>
    <name type="common">Eastern happy</name>
    <name type="synonym">Chromis callipterus</name>
    <dbReference type="NCBI Taxonomy" id="8154"/>
    <lineage>
        <taxon>Eukaryota</taxon>
        <taxon>Metazoa</taxon>
        <taxon>Chordata</taxon>
        <taxon>Craniata</taxon>
        <taxon>Vertebrata</taxon>
        <taxon>Euteleostomi</taxon>
        <taxon>Actinopterygii</taxon>
        <taxon>Neopterygii</taxon>
        <taxon>Teleostei</taxon>
        <taxon>Neoteleostei</taxon>
        <taxon>Acanthomorphata</taxon>
        <taxon>Ovalentaria</taxon>
        <taxon>Cichlomorphae</taxon>
        <taxon>Cichliformes</taxon>
        <taxon>Cichlidae</taxon>
        <taxon>African cichlids</taxon>
        <taxon>Pseudocrenilabrinae</taxon>
        <taxon>Haplochromini</taxon>
        <taxon>Astatotilapia</taxon>
    </lineage>
</organism>
<evidence type="ECO:0000256" key="10">
    <source>
        <dbReference type="ARBA" id="ARBA00023163"/>
    </source>
</evidence>
<feature type="domain" description="C2H2-type" evidence="13">
    <location>
        <begin position="189"/>
        <end position="216"/>
    </location>
</feature>
<keyword evidence="15" id="KW-1185">Reference proteome</keyword>
<dbReference type="Proteomes" id="UP000265100">
    <property type="component" value="Chromosome 19"/>
</dbReference>
<evidence type="ECO:0000256" key="8">
    <source>
        <dbReference type="ARBA" id="ARBA00023015"/>
    </source>
</evidence>
<dbReference type="PROSITE" id="PS00028">
    <property type="entry name" value="ZINC_FINGER_C2H2_1"/>
    <property type="match status" value="1"/>
</dbReference>
<dbReference type="PANTHER" id="PTHR15507">
    <property type="entry name" value="ZINC FINGER PROTEIN RLF"/>
    <property type="match status" value="1"/>
</dbReference>
<reference evidence="14 15" key="1">
    <citation type="submission" date="2018-05" db="EMBL/GenBank/DDBJ databases">
        <authorList>
            <person name="Datahose"/>
        </authorList>
    </citation>
    <scope>NUCLEOTIDE SEQUENCE</scope>
</reference>
<evidence type="ECO:0000256" key="11">
    <source>
        <dbReference type="ARBA" id="ARBA00023242"/>
    </source>
</evidence>
<name>A0AAX7SD01_ASTCA</name>
<reference evidence="15" key="2">
    <citation type="submission" date="2023-03" db="EMBL/GenBank/DDBJ databases">
        <authorList>
            <consortium name="Wellcome Sanger Institute Data Sharing"/>
        </authorList>
    </citation>
    <scope>NUCLEOTIDE SEQUENCE [LARGE SCALE GENOMIC DNA]</scope>
</reference>
<evidence type="ECO:0000256" key="5">
    <source>
        <dbReference type="ARBA" id="ARBA00022737"/>
    </source>
</evidence>
<dbReference type="GO" id="GO:0000981">
    <property type="term" value="F:DNA-binding transcription factor activity, RNA polymerase II-specific"/>
    <property type="evidence" value="ECO:0007669"/>
    <property type="project" value="TreeGrafter"/>
</dbReference>
<keyword evidence="6 12" id="KW-0863">Zinc-finger</keyword>
<evidence type="ECO:0000256" key="1">
    <source>
        <dbReference type="ARBA" id="ARBA00004123"/>
    </source>
</evidence>
<keyword evidence="9" id="KW-0238">DNA-binding</keyword>
<keyword evidence="11" id="KW-0539">Nucleus</keyword>
<dbReference type="PROSITE" id="PS50157">
    <property type="entry name" value="ZINC_FINGER_C2H2_2"/>
    <property type="match status" value="1"/>
</dbReference>
<dbReference type="GeneTree" id="ENSGT00950000183034"/>
<evidence type="ECO:0000313" key="14">
    <source>
        <dbReference type="Ensembl" id="ENSACLP00000042144.1"/>
    </source>
</evidence>
<dbReference type="Ensembl" id="ENSACLT00000075948.1">
    <property type="protein sequence ID" value="ENSACLP00000042144.1"/>
    <property type="gene ID" value="ENSACLG00000032763.1"/>
</dbReference>
<dbReference type="SMART" id="SM00355">
    <property type="entry name" value="ZnF_C2H2"/>
    <property type="match status" value="2"/>
</dbReference>
<dbReference type="InterPro" id="IPR013087">
    <property type="entry name" value="Znf_C2H2_type"/>
</dbReference>
<dbReference type="Pfam" id="PF25420">
    <property type="entry name" value="zf-C2H2_ZN292"/>
    <property type="match status" value="1"/>
</dbReference>
<comment type="subcellular location">
    <subcellularLocation>
        <location evidence="1">Nucleus</location>
    </subcellularLocation>
</comment>
<dbReference type="InterPro" id="IPR052251">
    <property type="entry name" value="GH-ZnFinger_Regulators"/>
</dbReference>
<comment type="similarity">
    <text evidence="2">Belongs to the krueppel C2H2-type zinc-finger protein family.</text>
</comment>
<dbReference type="InterPro" id="IPR057986">
    <property type="entry name" value="TPR_Rlf/292/654"/>
</dbReference>
<reference evidence="14" key="3">
    <citation type="submission" date="2025-08" db="UniProtKB">
        <authorList>
            <consortium name="Ensembl"/>
        </authorList>
    </citation>
    <scope>IDENTIFICATION</scope>
</reference>
<evidence type="ECO:0000256" key="2">
    <source>
        <dbReference type="ARBA" id="ARBA00006991"/>
    </source>
</evidence>
<keyword evidence="3" id="KW-0597">Phosphoprotein</keyword>
<accession>A0AAX7SD01</accession>
<evidence type="ECO:0000256" key="6">
    <source>
        <dbReference type="ARBA" id="ARBA00022771"/>
    </source>
</evidence>
<evidence type="ECO:0000313" key="15">
    <source>
        <dbReference type="Proteomes" id="UP000265100"/>
    </source>
</evidence>
<evidence type="ECO:0000259" key="13">
    <source>
        <dbReference type="PROSITE" id="PS50157"/>
    </source>
</evidence>
<proteinExistence type="inferred from homology"/>
<keyword evidence="5" id="KW-0677">Repeat</keyword>
<keyword evidence="7" id="KW-0862">Zinc</keyword>
<evidence type="ECO:0000256" key="4">
    <source>
        <dbReference type="ARBA" id="ARBA00022723"/>
    </source>
</evidence>
<sequence length="232" mass="26787">TFKSYKYSYLAYIAEEPGIPASVELCVKALQLPKQDDSESKISVCKTVSCLLPDDLEVLRACQLTEFLLGPAQEAFSCLEELYLRPDQKYDQDSEVIPNSLRCELLLALKAYWPFDPEFWDWKTLKYHCISLLGLSHEQLDQKQSINQTDIKGDSEAKKQNFCCHICKRSISDTQVIHHSKRHAEDNNHPCPICLEKFESRKKLVPHIKKHIESETHLVKNHAKTEEVQKTI</sequence>
<dbReference type="GO" id="GO:0003677">
    <property type="term" value="F:DNA binding"/>
    <property type="evidence" value="ECO:0007669"/>
    <property type="project" value="UniProtKB-KW"/>
</dbReference>
<keyword evidence="8" id="KW-0805">Transcription regulation</keyword>
<keyword evidence="4" id="KW-0479">Metal-binding</keyword>
<reference evidence="14" key="4">
    <citation type="submission" date="2025-09" db="UniProtKB">
        <authorList>
            <consortium name="Ensembl"/>
        </authorList>
    </citation>
    <scope>IDENTIFICATION</scope>
</reference>
<dbReference type="GO" id="GO:0008270">
    <property type="term" value="F:zinc ion binding"/>
    <property type="evidence" value="ECO:0007669"/>
    <property type="project" value="UniProtKB-KW"/>
</dbReference>